<proteinExistence type="predicted"/>
<accession>A0ABY9J490</accession>
<evidence type="ECO:0000313" key="4">
    <source>
        <dbReference type="Proteomes" id="UP001235744"/>
    </source>
</evidence>
<keyword evidence="4" id="KW-1185">Reference proteome</keyword>
<dbReference type="RefSeq" id="WP_306069047.1">
    <property type="nucleotide sequence ID" value="NZ_CP120988.1"/>
</dbReference>
<dbReference type="InterPro" id="IPR029058">
    <property type="entry name" value="AB_hydrolase_fold"/>
</dbReference>
<organism evidence="3 4">
    <name type="scientific">Streptomyces poriferorum</name>
    <dbReference type="NCBI Taxonomy" id="2798799"/>
    <lineage>
        <taxon>Bacteria</taxon>
        <taxon>Bacillati</taxon>
        <taxon>Actinomycetota</taxon>
        <taxon>Actinomycetes</taxon>
        <taxon>Kitasatosporales</taxon>
        <taxon>Streptomycetaceae</taxon>
        <taxon>Streptomyces</taxon>
    </lineage>
</organism>
<reference evidence="3 4" key="1">
    <citation type="submission" date="2023-03" db="EMBL/GenBank/DDBJ databases">
        <title>Isolation and description of six Streptomyces strains from soil environments, able to metabolize different microbial glucans.</title>
        <authorList>
            <person name="Widen T."/>
            <person name="Larsbrink J."/>
        </authorList>
    </citation>
    <scope>NUCLEOTIDE SEQUENCE [LARGE SCALE GENOMIC DNA]</scope>
    <source>
        <strain evidence="3 4">Alt2</strain>
    </source>
</reference>
<sequence>MPVTGRLADAVADHRAGPRPLRELPAVPGVEVTERWMPGPPGGPEVRVRVYRPAGAGPALPAVLWIHGGGFVLGNVDSVHHSAAQAASFASAVVVAVAYRLAPEDPFPAGLDDCWAALEWTAGNAKEIGADPARLAVAGASSGGCLAAGLTLLARDRGGPGLVFQHLSTPVLDDRLETGSMTAYVDTPIWNRRLAQESWELYLGTGRGRAPVYASPARAGDLGGLPPAYISTAGLDPLRDEGLLYGLRLAQAGVPVELHNFPGAYHAFGGSAGTPDPDDQHRIALEHLTALRRGLNVAGERPHGSGAI</sequence>
<protein>
    <submittedName>
        <fullName evidence="3">Alpha/beta hydrolase</fullName>
    </submittedName>
</protein>
<dbReference type="InterPro" id="IPR050300">
    <property type="entry name" value="GDXG_lipolytic_enzyme"/>
</dbReference>
<dbReference type="Proteomes" id="UP001235744">
    <property type="component" value="Chromosome"/>
</dbReference>
<dbReference type="Pfam" id="PF07859">
    <property type="entry name" value="Abhydrolase_3"/>
    <property type="match status" value="1"/>
</dbReference>
<dbReference type="EMBL" id="CP120988">
    <property type="protein sequence ID" value="WLQ60751.1"/>
    <property type="molecule type" value="Genomic_DNA"/>
</dbReference>
<feature type="domain" description="Alpha/beta hydrolase fold-3" evidence="2">
    <location>
        <begin position="63"/>
        <end position="268"/>
    </location>
</feature>
<gene>
    <name evidence="3" type="ORF">P8A19_37360</name>
</gene>
<dbReference type="Gene3D" id="3.40.50.1820">
    <property type="entry name" value="alpha/beta hydrolase"/>
    <property type="match status" value="1"/>
</dbReference>
<evidence type="ECO:0000313" key="3">
    <source>
        <dbReference type="EMBL" id="WLQ60751.1"/>
    </source>
</evidence>
<dbReference type="PANTHER" id="PTHR48081">
    <property type="entry name" value="AB HYDROLASE SUPERFAMILY PROTEIN C4A8.06C"/>
    <property type="match status" value="1"/>
</dbReference>
<dbReference type="GO" id="GO:0016787">
    <property type="term" value="F:hydrolase activity"/>
    <property type="evidence" value="ECO:0007669"/>
    <property type="project" value="UniProtKB-KW"/>
</dbReference>
<name>A0ABY9J490_9ACTN</name>
<evidence type="ECO:0000259" key="2">
    <source>
        <dbReference type="Pfam" id="PF07859"/>
    </source>
</evidence>
<dbReference type="SUPFAM" id="SSF53474">
    <property type="entry name" value="alpha/beta-Hydrolases"/>
    <property type="match status" value="1"/>
</dbReference>
<evidence type="ECO:0000256" key="1">
    <source>
        <dbReference type="ARBA" id="ARBA00022801"/>
    </source>
</evidence>
<dbReference type="PANTHER" id="PTHR48081:SF8">
    <property type="entry name" value="ALPHA_BETA HYDROLASE FOLD-3 DOMAIN-CONTAINING PROTEIN-RELATED"/>
    <property type="match status" value="1"/>
</dbReference>
<dbReference type="InterPro" id="IPR013094">
    <property type="entry name" value="AB_hydrolase_3"/>
</dbReference>
<keyword evidence="1 3" id="KW-0378">Hydrolase</keyword>